<keyword evidence="2" id="KW-1185">Reference proteome</keyword>
<name>A0A1X4NK72_9RHOB</name>
<dbReference type="InterPro" id="IPR011042">
    <property type="entry name" value="6-blade_b-propeller_TolB-like"/>
</dbReference>
<evidence type="ECO:0000313" key="1">
    <source>
        <dbReference type="EMBL" id="OSQ50599.1"/>
    </source>
</evidence>
<dbReference type="Proteomes" id="UP000193926">
    <property type="component" value="Unassembled WGS sequence"/>
</dbReference>
<comment type="caution">
    <text evidence="1">The sequence shown here is derived from an EMBL/GenBank/DDBJ whole genome shotgun (WGS) entry which is preliminary data.</text>
</comment>
<protein>
    <recommendedName>
        <fullName evidence="3">SMP-30/Gluconolactonase/LRE-like region domain-containing protein</fullName>
    </recommendedName>
</protein>
<dbReference type="SUPFAM" id="SSF101898">
    <property type="entry name" value="NHL repeat"/>
    <property type="match status" value="1"/>
</dbReference>
<organism evidence="1 2">
    <name type="scientific">Marivita geojedonensis</name>
    <dbReference type="NCBI Taxonomy" id="1123756"/>
    <lineage>
        <taxon>Bacteria</taxon>
        <taxon>Pseudomonadati</taxon>
        <taxon>Pseudomonadota</taxon>
        <taxon>Alphaproteobacteria</taxon>
        <taxon>Rhodobacterales</taxon>
        <taxon>Roseobacteraceae</taxon>
        <taxon>Marivita</taxon>
    </lineage>
</organism>
<evidence type="ECO:0008006" key="3">
    <source>
        <dbReference type="Google" id="ProtNLM"/>
    </source>
</evidence>
<reference evidence="1 2" key="1">
    <citation type="submission" date="2014-03" db="EMBL/GenBank/DDBJ databases">
        <title>The draft genome sequence of Marivita geojedonensis KCTC 23882.</title>
        <authorList>
            <person name="Lai Q."/>
            <person name="Shao Z."/>
        </authorList>
    </citation>
    <scope>NUCLEOTIDE SEQUENCE [LARGE SCALE GENOMIC DNA]</scope>
    <source>
        <strain evidence="1 2">DPG-138</strain>
    </source>
</reference>
<proteinExistence type="predicted"/>
<gene>
    <name evidence="1" type="ORF">MGEO_12365</name>
</gene>
<dbReference type="STRING" id="1123756.MGEO_12365"/>
<dbReference type="EMBL" id="JFKC01000011">
    <property type="protein sequence ID" value="OSQ50599.1"/>
    <property type="molecule type" value="Genomic_DNA"/>
</dbReference>
<dbReference type="AlphaFoldDB" id="A0A1X4NK72"/>
<sequence length="252" mass="27476">MGTVVALATGIALPAGAEIFHRETIQNFRAVSIAYDALVCGIWVANESHEIVLLSTFGKELRRIETDMGMVRSLTVEESGLLIASGWGEFRRLDRDGRPIDTPFRLSETLYDTEGLHRDADGSFLAVEDDPSRLMRIAPDGTILMELFGDSFDPPMTEPQGITRDPYSGNILVVDDNEGLNSLFELAPNGRVLSVSPLSQYGFDAEGVALQPETGTLYVGFDGGQALAIFDWVPTEITIDTPLERGPDCAYS</sequence>
<dbReference type="Gene3D" id="2.120.10.30">
    <property type="entry name" value="TolB, C-terminal domain"/>
    <property type="match status" value="1"/>
</dbReference>
<accession>A0A1X4NK72</accession>
<evidence type="ECO:0000313" key="2">
    <source>
        <dbReference type="Proteomes" id="UP000193926"/>
    </source>
</evidence>